<dbReference type="InterPro" id="IPR036691">
    <property type="entry name" value="Endo/exonu/phosph_ase_sf"/>
</dbReference>
<evidence type="ECO:0000313" key="10">
    <source>
        <dbReference type="EMBL" id="VBB18438.1"/>
    </source>
</evidence>
<evidence type="ECO:0000256" key="1">
    <source>
        <dbReference type="ARBA" id="ARBA00001936"/>
    </source>
</evidence>
<keyword evidence="5" id="KW-0227">DNA damage</keyword>
<proteinExistence type="predicted"/>
<keyword evidence="7" id="KW-0460">Magnesium</keyword>
<accession>A0A5K0U8P3</accession>
<gene>
    <name evidence="10" type="ORF">YASMINEVIRUS_901</name>
</gene>
<dbReference type="Gene3D" id="3.60.10.10">
    <property type="entry name" value="Endonuclease/exonuclease/phosphatase"/>
    <property type="match status" value="1"/>
</dbReference>
<dbReference type="GO" id="GO:0070260">
    <property type="term" value="F:5'-tyrosyl-DNA phosphodiesterase activity"/>
    <property type="evidence" value="ECO:0007669"/>
    <property type="project" value="TreeGrafter"/>
</dbReference>
<keyword evidence="10" id="KW-0269">Exonuclease</keyword>
<comment type="cofactor">
    <cofactor evidence="2">
        <name>Mg(2+)</name>
        <dbReference type="ChEBI" id="CHEBI:18420"/>
    </cofactor>
</comment>
<evidence type="ECO:0000256" key="2">
    <source>
        <dbReference type="ARBA" id="ARBA00001946"/>
    </source>
</evidence>
<protein>
    <submittedName>
        <fullName evidence="10">Endonuclease/exonuclease/phosphatase family protein</fullName>
    </submittedName>
</protein>
<name>A0A5K0U8P3_9VIRU</name>
<dbReference type="PANTHER" id="PTHR15822">
    <property type="entry name" value="TRAF AND TNF RECEPTOR-ASSOCIATED PROTEIN"/>
    <property type="match status" value="1"/>
</dbReference>
<keyword evidence="3" id="KW-0540">Nuclease</keyword>
<keyword evidence="8" id="KW-0234">DNA repair</keyword>
<feature type="domain" description="Endonuclease/exonuclease/phosphatase" evidence="9">
    <location>
        <begin position="4"/>
        <end position="166"/>
    </location>
</feature>
<evidence type="ECO:0000313" key="11">
    <source>
        <dbReference type="Proteomes" id="UP000594342"/>
    </source>
</evidence>
<evidence type="ECO:0000256" key="3">
    <source>
        <dbReference type="ARBA" id="ARBA00022722"/>
    </source>
</evidence>
<dbReference type="GO" id="GO:0006302">
    <property type="term" value="P:double-strand break repair"/>
    <property type="evidence" value="ECO:0007669"/>
    <property type="project" value="TreeGrafter"/>
</dbReference>
<dbReference type="EMBL" id="UPSH01000001">
    <property type="protein sequence ID" value="VBB18438.1"/>
    <property type="molecule type" value="Genomic_DNA"/>
</dbReference>
<keyword evidence="6" id="KW-0378">Hydrolase</keyword>
<dbReference type="GO" id="GO:0004519">
    <property type="term" value="F:endonuclease activity"/>
    <property type="evidence" value="ECO:0007669"/>
    <property type="project" value="UniProtKB-KW"/>
</dbReference>
<reference evidence="10 11" key="1">
    <citation type="submission" date="2018-10" db="EMBL/GenBank/DDBJ databases">
        <authorList>
            <consortium name="IHU Genomes"/>
        </authorList>
    </citation>
    <scope>NUCLEOTIDE SEQUENCE [LARGE SCALE GENOMIC DNA]</scope>
    <source>
        <strain evidence="10 11">A1</strain>
    </source>
</reference>
<comment type="caution">
    <text evidence="10">The sequence shown here is derived from an EMBL/GenBank/DDBJ whole genome shotgun (WGS) entry which is preliminary data.</text>
</comment>
<dbReference type="GO" id="GO:0004527">
    <property type="term" value="F:exonuclease activity"/>
    <property type="evidence" value="ECO:0007669"/>
    <property type="project" value="UniProtKB-KW"/>
</dbReference>
<dbReference type="Proteomes" id="UP000594342">
    <property type="component" value="Unassembled WGS sequence"/>
</dbReference>
<evidence type="ECO:0000256" key="7">
    <source>
        <dbReference type="ARBA" id="ARBA00022842"/>
    </source>
</evidence>
<dbReference type="GO" id="GO:0003697">
    <property type="term" value="F:single-stranded DNA binding"/>
    <property type="evidence" value="ECO:0007669"/>
    <property type="project" value="TreeGrafter"/>
</dbReference>
<organism evidence="10 11">
    <name type="scientific">Yasminevirus sp. GU-2018</name>
    <dbReference type="NCBI Taxonomy" id="2420051"/>
    <lineage>
        <taxon>Viruses</taxon>
        <taxon>Varidnaviria</taxon>
        <taxon>Bamfordvirae</taxon>
        <taxon>Nucleocytoviricota</taxon>
        <taxon>Megaviricetes</taxon>
        <taxon>Imitervirales</taxon>
        <taxon>Mimiviridae</taxon>
        <taxon>Klosneuvirinae</taxon>
        <taxon>Yasminevirus</taxon>
        <taxon>Yasminevirus saudimassiliense</taxon>
    </lineage>
</organism>
<evidence type="ECO:0000256" key="4">
    <source>
        <dbReference type="ARBA" id="ARBA00022723"/>
    </source>
</evidence>
<evidence type="ECO:0000256" key="6">
    <source>
        <dbReference type="ARBA" id="ARBA00022801"/>
    </source>
</evidence>
<dbReference type="GO" id="GO:0046872">
    <property type="term" value="F:metal ion binding"/>
    <property type="evidence" value="ECO:0007669"/>
    <property type="project" value="UniProtKB-KW"/>
</dbReference>
<dbReference type="Pfam" id="PF03372">
    <property type="entry name" value="Exo_endo_phos"/>
    <property type="match status" value="1"/>
</dbReference>
<keyword evidence="10" id="KW-0255">Endonuclease</keyword>
<dbReference type="PANTHER" id="PTHR15822:SF4">
    <property type="entry name" value="TYROSYL-DNA PHOSPHODIESTERASE 2"/>
    <property type="match status" value="1"/>
</dbReference>
<evidence type="ECO:0000256" key="5">
    <source>
        <dbReference type="ARBA" id="ARBA00022763"/>
    </source>
</evidence>
<comment type="cofactor">
    <cofactor evidence="1">
        <name>Mn(2+)</name>
        <dbReference type="ChEBI" id="CHEBI:29035"/>
    </cofactor>
</comment>
<keyword evidence="4" id="KW-0479">Metal-binding</keyword>
<evidence type="ECO:0000259" key="9">
    <source>
        <dbReference type="Pfam" id="PF03372"/>
    </source>
</evidence>
<evidence type="ECO:0000256" key="8">
    <source>
        <dbReference type="ARBA" id="ARBA00023204"/>
    </source>
</evidence>
<keyword evidence="11" id="KW-1185">Reference proteome</keyword>
<dbReference type="InterPro" id="IPR051547">
    <property type="entry name" value="TDP2-like"/>
</dbReference>
<sequence length="311" mass="35685">MKILQYNIYFGEHRGVSLSDRLQNVCGCIMEQNADVVCVQEVLRDSYSLMTALLKDMYPYAYPDPQDGIEIAYGTAIFSKFPIKRATTHKFEFTSMGRDIKLVMVEDDKNSKYYICNVHFESEFKDKCMKKIYQYSRCSDILYHLHKKTNIPVILCADTNVCNDSSKAFHEAFSFAKGWRDAWIENGSSKATELTFDSETNPILLSRYGDLNEGAKQKYKSRLDRVLHLSNMHMIDFKLVGADNTKILSDHYGIVCDISQNKPETRGDYIPPYISPNNRPRTKDVKAILEAGTKDVKPKTTGQRVPTKKLF</sequence>
<dbReference type="SUPFAM" id="SSF56219">
    <property type="entry name" value="DNase I-like"/>
    <property type="match status" value="1"/>
</dbReference>
<dbReference type="InterPro" id="IPR005135">
    <property type="entry name" value="Endo/exonuclease/phosphatase"/>
</dbReference>